<dbReference type="InterPro" id="IPR003439">
    <property type="entry name" value="ABC_transporter-like_ATP-bd"/>
</dbReference>
<evidence type="ECO:0000256" key="8">
    <source>
        <dbReference type="ARBA" id="ARBA00022967"/>
    </source>
</evidence>
<evidence type="ECO:0000256" key="2">
    <source>
        <dbReference type="ARBA" id="ARBA00022448"/>
    </source>
</evidence>
<evidence type="ECO:0000256" key="9">
    <source>
        <dbReference type="ARBA" id="ARBA00023136"/>
    </source>
</evidence>
<dbReference type="FunFam" id="3.40.50.300:FF:000127">
    <property type="entry name" value="Ribose import ATP-binding protein RbsA"/>
    <property type="match status" value="1"/>
</dbReference>
<keyword evidence="3" id="KW-1003">Cell membrane</keyword>
<dbReference type="GO" id="GO:0016887">
    <property type="term" value="F:ATP hydrolysis activity"/>
    <property type="evidence" value="ECO:0007669"/>
    <property type="project" value="InterPro"/>
</dbReference>
<evidence type="ECO:0000256" key="3">
    <source>
        <dbReference type="ARBA" id="ARBA00022475"/>
    </source>
</evidence>
<organism evidence="11">
    <name type="scientific">Staphylococcus haemolyticus</name>
    <dbReference type="NCBI Taxonomy" id="1283"/>
    <lineage>
        <taxon>Bacteria</taxon>
        <taxon>Bacillati</taxon>
        <taxon>Bacillota</taxon>
        <taxon>Bacilli</taxon>
        <taxon>Bacillales</taxon>
        <taxon>Staphylococcaceae</taxon>
        <taxon>Staphylococcus</taxon>
    </lineage>
</organism>
<dbReference type="AlphaFoldDB" id="A0A023UFP0"/>
<dbReference type="SUPFAM" id="SSF52540">
    <property type="entry name" value="P-loop containing nucleoside triphosphate hydrolases"/>
    <property type="match status" value="2"/>
</dbReference>
<keyword evidence="7 11" id="KW-0067">ATP-binding</keyword>
<dbReference type="GO" id="GO:0005524">
    <property type="term" value="F:ATP binding"/>
    <property type="evidence" value="ECO:0007669"/>
    <property type="project" value="UniProtKB-KW"/>
</dbReference>
<evidence type="ECO:0000256" key="4">
    <source>
        <dbReference type="ARBA" id="ARBA00022597"/>
    </source>
</evidence>
<evidence type="ECO:0000313" key="11">
    <source>
        <dbReference type="EMBL" id="AHX99887.1"/>
    </source>
</evidence>
<dbReference type="InterPro" id="IPR027417">
    <property type="entry name" value="P-loop_NTPase"/>
</dbReference>
<gene>
    <name evidence="11" type="primary">rbsA</name>
    <name evidence="11" type="ORF">SHP0178</name>
</gene>
<proteinExistence type="predicted"/>
<sequence>MIQMTNIHKDFGDNEVLKGVDFTLKPGTVHALMGENGAGKSTLMKILVGIHKKDQGVITNSDIEIDYNNPKEAEEKGLTFIHQELNLYPELTVLDNLFVGKEIRNKIGILNKKEMKQQAEQVFKELDFYIPLNKVVKDCSIGEQQMIEIAKAMMTKAQIIIMDEPTATLTDKEIRRLFDMIHNLKAKDVSFVYISHRMAEIFEISDEITVMRDGVSVMYDETTNLTYNQIVKAMVGRELDEQFPDRTYEPQDIVLNVKRLNNPLHHIENQSFYLKKGEILGVSGLMGAGRTEMMRSLFGVDKADNEIEIKGQTVSITSPIEAMKHGLAFITENRKEEGLILDFSIQDNMVLPSLFSFSKHGIVDDKSSEQFVDTMRKRLNIKSPGRLPAGSLSGGNQQKVVLAKWIGTGAQIIILDEPTRGIDVGAKREIYQLMNELTDRGVSIIMVSSELPEVIGMSDRVMVVHEGNIKGDLTGNEITEENIMTLAAGGTLNETVNS</sequence>
<keyword evidence="9" id="KW-0472">Membrane</keyword>
<dbReference type="PROSITE" id="PS00211">
    <property type="entry name" value="ABC_TRANSPORTER_1"/>
    <property type="match status" value="1"/>
</dbReference>
<evidence type="ECO:0000256" key="6">
    <source>
        <dbReference type="ARBA" id="ARBA00022741"/>
    </source>
</evidence>
<evidence type="ECO:0000259" key="10">
    <source>
        <dbReference type="PROSITE" id="PS50893"/>
    </source>
</evidence>
<keyword evidence="6" id="KW-0547">Nucleotide-binding</keyword>
<dbReference type="InterPro" id="IPR050107">
    <property type="entry name" value="ABC_carbohydrate_import_ATPase"/>
</dbReference>
<dbReference type="PANTHER" id="PTHR43790:SF3">
    <property type="entry name" value="D-ALLOSE IMPORT ATP-BINDING PROTEIN ALSA-RELATED"/>
    <property type="match status" value="1"/>
</dbReference>
<keyword evidence="5" id="KW-0677">Repeat</keyword>
<dbReference type="Pfam" id="PF00005">
    <property type="entry name" value="ABC_tran"/>
    <property type="match status" value="2"/>
</dbReference>
<keyword evidence="2" id="KW-0813">Transport</keyword>
<protein>
    <submittedName>
        <fullName evidence="11">Ribose ABC transporter ATP-binding protein</fullName>
    </submittedName>
</protein>
<dbReference type="PANTHER" id="PTHR43790">
    <property type="entry name" value="CARBOHYDRATE TRANSPORT ATP-BINDING PROTEIN MG119-RELATED"/>
    <property type="match status" value="1"/>
</dbReference>
<dbReference type="PROSITE" id="PS50893">
    <property type="entry name" value="ABC_TRANSPORTER_2"/>
    <property type="match status" value="2"/>
</dbReference>
<keyword evidence="4" id="KW-0762">Sugar transport</keyword>
<dbReference type="InterPro" id="IPR017871">
    <property type="entry name" value="ABC_transporter-like_CS"/>
</dbReference>
<feature type="domain" description="ABC transporter" evidence="10">
    <location>
        <begin position="2"/>
        <end position="238"/>
    </location>
</feature>
<name>A0A023UFP0_STAHA</name>
<accession>A0A023UFP0</accession>
<comment type="subcellular location">
    <subcellularLocation>
        <location evidence="1">Cell membrane</location>
        <topology evidence="1">Peripheral membrane protein</topology>
    </subcellularLocation>
</comment>
<feature type="domain" description="ABC transporter" evidence="10">
    <location>
        <begin position="248"/>
        <end position="491"/>
    </location>
</feature>
<reference evidence="11" key="2">
    <citation type="journal article" date="2014" name="PLoS ONE">
        <title>Characterization of the staphylococcal cassette chromosome composite island of Staphylococcus haemolyticus SH32, a methicillin-resistant clinical isolate from China.</title>
        <authorList>
            <person name="Yu D."/>
            <person name="Pi B."/>
            <person name="Chen Y."/>
            <person name="Wang Y."/>
            <person name="Ruan Z."/>
            <person name="Otto M."/>
            <person name="Yu Y."/>
        </authorList>
    </citation>
    <scope>NUCLEOTIDE SEQUENCE</scope>
    <source>
        <strain evidence="11">SH32</strain>
    </source>
</reference>
<evidence type="ECO:0000256" key="1">
    <source>
        <dbReference type="ARBA" id="ARBA00004202"/>
    </source>
</evidence>
<evidence type="ECO:0000256" key="5">
    <source>
        <dbReference type="ARBA" id="ARBA00022737"/>
    </source>
</evidence>
<dbReference type="InterPro" id="IPR003593">
    <property type="entry name" value="AAA+_ATPase"/>
</dbReference>
<evidence type="ECO:0000256" key="7">
    <source>
        <dbReference type="ARBA" id="ARBA00022840"/>
    </source>
</evidence>
<dbReference type="CDD" id="cd03216">
    <property type="entry name" value="ABC_Carb_Monos_I"/>
    <property type="match status" value="1"/>
</dbReference>
<reference evidence="11" key="1">
    <citation type="submission" date="2013-03" db="EMBL/GenBank/DDBJ databases">
        <authorList>
            <person name="Borui P."/>
            <person name="Yunsong Y."/>
        </authorList>
    </citation>
    <scope>NUCLEOTIDE SEQUENCE</scope>
    <source>
        <strain evidence="11">SH32</strain>
    </source>
</reference>
<dbReference type="EMBL" id="KF006347">
    <property type="protein sequence ID" value="AHX99887.1"/>
    <property type="molecule type" value="Genomic_DNA"/>
</dbReference>
<keyword evidence="8" id="KW-1278">Translocase</keyword>
<dbReference type="SMART" id="SM00382">
    <property type="entry name" value="AAA"/>
    <property type="match status" value="2"/>
</dbReference>
<dbReference type="Gene3D" id="3.40.50.300">
    <property type="entry name" value="P-loop containing nucleotide triphosphate hydrolases"/>
    <property type="match status" value="2"/>
</dbReference>
<dbReference type="GO" id="GO:0005886">
    <property type="term" value="C:plasma membrane"/>
    <property type="evidence" value="ECO:0007669"/>
    <property type="project" value="UniProtKB-SubCell"/>
</dbReference>
<dbReference type="CDD" id="cd03215">
    <property type="entry name" value="ABC_Carb_Monos_II"/>
    <property type="match status" value="1"/>
</dbReference>